<name>A0A9D4RGI3_DREPO</name>
<evidence type="ECO:0000313" key="2">
    <source>
        <dbReference type="EMBL" id="KAH3867676.1"/>
    </source>
</evidence>
<evidence type="ECO:0000313" key="3">
    <source>
        <dbReference type="Proteomes" id="UP000828390"/>
    </source>
</evidence>
<dbReference type="AlphaFoldDB" id="A0A9D4RGI3"/>
<feature type="compositionally biased region" description="Polar residues" evidence="1">
    <location>
        <begin position="148"/>
        <end position="169"/>
    </location>
</feature>
<accession>A0A9D4RGI3</accession>
<reference evidence="2" key="2">
    <citation type="submission" date="2020-11" db="EMBL/GenBank/DDBJ databases">
        <authorList>
            <person name="McCartney M.A."/>
            <person name="Auch B."/>
            <person name="Kono T."/>
            <person name="Mallez S."/>
            <person name="Becker A."/>
            <person name="Gohl D.M."/>
            <person name="Silverstein K.A.T."/>
            <person name="Koren S."/>
            <person name="Bechman K.B."/>
            <person name="Herman A."/>
            <person name="Abrahante J.E."/>
            <person name="Garbe J."/>
        </authorList>
    </citation>
    <scope>NUCLEOTIDE SEQUENCE</scope>
    <source>
        <strain evidence="2">Duluth1</strain>
        <tissue evidence="2">Whole animal</tissue>
    </source>
</reference>
<feature type="region of interest" description="Disordered" evidence="1">
    <location>
        <begin position="148"/>
        <end position="208"/>
    </location>
</feature>
<keyword evidence="3" id="KW-1185">Reference proteome</keyword>
<sequence length="305" mass="34343">MFCFSFLAVKRDDSPPTLSALSSPLSHKPLYDMEVVERIQRDSLLDRTAVYVLHHCFWETTSRMDVYFAAEPARNCAVTCQNYPPRKTCEDVICIVRCFHDPRYAVYRNGVQMPLEKRECSLRCCHRRGYYSERDCFFRFGRCGSVNTGSRHADQDCQQSSGIDRNNGGNKPPVANDDDGCRGRDTRVTAGSKQRVRGAAPTGARRSVLPGRAGRMADSRVDLPRVPATPPRGGPGKRVVRALRPETADGGVQRPATFTRAKATLRGVPFPRVIFFVLMSIKQTQKPQALFFSFYFFPRLSTLFG</sequence>
<proteinExistence type="predicted"/>
<evidence type="ECO:0000256" key="1">
    <source>
        <dbReference type="SAM" id="MobiDB-lite"/>
    </source>
</evidence>
<comment type="caution">
    <text evidence="2">The sequence shown here is derived from an EMBL/GenBank/DDBJ whole genome shotgun (WGS) entry which is preliminary data.</text>
</comment>
<reference evidence="2" key="1">
    <citation type="journal article" date="2019" name="bioRxiv">
        <title>The Genome of the Zebra Mussel, Dreissena polymorpha: A Resource for Invasive Species Research.</title>
        <authorList>
            <person name="McCartney M.A."/>
            <person name="Auch B."/>
            <person name="Kono T."/>
            <person name="Mallez S."/>
            <person name="Zhang Y."/>
            <person name="Obille A."/>
            <person name="Becker A."/>
            <person name="Abrahante J.E."/>
            <person name="Garbe J."/>
            <person name="Badalamenti J.P."/>
            <person name="Herman A."/>
            <person name="Mangelson H."/>
            <person name="Liachko I."/>
            <person name="Sullivan S."/>
            <person name="Sone E.D."/>
            <person name="Koren S."/>
            <person name="Silverstein K.A.T."/>
            <person name="Beckman K.B."/>
            <person name="Gohl D.M."/>
        </authorList>
    </citation>
    <scope>NUCLEOTIDE SEQUENCE</scope>
    <source>
        <strain evidence="2">Duluth1</strain>
        <tissue evidence="2">Whole animal</tissue>
    </source>
</reference>
<dbReference type="EMBL" id="JAIWYP010000002">
    <property type="protein sequence ID" value="KAH3867676.1"/>
    <property type="molecule type" value="Genomic_DNA"/>
</dbReference>
<organism evidence="2 3">
    <name type="scientific">Dreissena polymorpha</name>
    <name type="common">Zebra mussel</name>
    <name type="synonym">Mytilus polymorpha</name>
    <dbReference type="NCBI Taxonomy" id="45954"/>
    <lineage>
        <taxon>Eukaryota</taxon>
        <taxon>Metazoa</taxon>
        <taxon>Spiralia</taxon>
        <taxon>Lophotrochozoa</taxon>
        <taxon>Mollusca</taxon>
        <taxon>Bivalvia</taxon>
        <taxon>Autobranchia</taxon>
        <taxon>Heteroconchia</taxon>
        <taxon>Euheterodonta</taxon>
        <taxon>Imparidentia</taxon>
        <taxon>Neoheterodontei</taxon>
        <taxon>Myida</taxon>
        <taxon>Dreissenoidea</taxon>
        <taxon>Dreissenidae</taxon>
        <taxon>Dreissena</taxon>
    </lineage>
</organism>
<gene>
    <name evidence="2" type="ORF">DPMN_030808</name>
</gene>
<protein>
    <submittedName>
        <fullName evidence="2">Uncharacterized protein</fullName>
    </submittedName>
</protein>
<dbReference type="Proteomes" id="UP000828390">
    <property type="component" value="Unassembled WGS sequence"/>
</dbReference>